<organism evidence="10 11">
    <name type="scientific">Candidatus Aeolococcus gillhamiae</name>
    <dbReference type="NCBI Taxonomy" id="3127015"/>
    <lineage>
        <taxon>Bacteria</taxon>
        <taxon>Bacillati</taxon>
        <taxon>Candidatus Dormiibacterota</taxon>
        <taxon>Candidatus Dormibacteria</taxon>
        <taxon>Candidatus Aeolococcales</taxon>
        <taxon>Candidatus Aeolococcaceae</taxon>
        <taxon>Candidatus Aeolococcus</taxon>
    </lineage>
</organism>
<feature type="transmembrane region" description="Helical" evidence="7">
    <location>
        <begin position="20"/>
        <end position="38"/>
    </location>
</feature>
<dbReference type="GO" id="GO:0046872">
    <property type="term" value="F:metal ion binding"/>
    <property type="evidence" value="ECO:0007669"/>
    <property type="project" value="UniProtKB-KW"/>
</dbReference>
<dbReference type="GO" id="GO:0009252">
    <property type="term" value="P:peptidoglycan biosynthetic process"/>
    <property type="evidence" value="ECO:0007669"/>
    <property type="project" value="UniProtKB-UniRule"/>
</dbReference>
<evidence type="ECO:0000256" key="2">
    <source>
        <dbReference type="ARBA" id="ARBA00005583"/>
    </source>
</evidence>
<evidence type="ECO:0000256" key="9">
    <source>
        <dbReference type="PIRSR" id="PIRSR600715-1"/>
    </source>
</evidence>
<feature type="binding site" evidence="9">
    <location>
        <position position="179"/>
    </location>
    <ligand>
        <name>Mg(2+)</name>
        <dbReference type="ChEBI" id="CHEBI:18420"/>
    </ligand>
</feature>
<dbReference type="EC" id="2.7.8.13" evidence="7 8"/>
<feature type="transmembrane region" description="Helical" evidence="7">
    <location>
        <begin position="258"/>
        <end position="282"/>
    </location>
</feature>
<feature type="transmembrane region" description="Helical" evidence="7">
    <location>
        <begin position="89"/>
        <end position="106"/>
    </location>
</feature>
<evidence type="ECO:0000256" key="8">
    <source>
        <dbReference type="NCBIfam" id="TIGR00445"/>
    </source>
</evidence>
<dbReference type="Pfam" id="PF10555">
    <property type="entry name" value="MraY_sig1"/>
    <property type="match status" value="1"/>
</dbReference>
<evidence type="ECO:0000313" key="11">
    <source>
        <dbReference type="Proteomes" id="UP000248724"/>
    </source>
</evidence>
<keyword evidence="5 7" id="KW-1133">Transmembrane helix</keyword>
<dbReference type="InterPro" id="IPR018480">
    <property type="entry name" value="PNAcMuramoyl-5peptid_Trfase_CS"/>
</dbReference>
<dbReference type="CDD" id="cd06852">
    <property type="entry name" value="GT_MraY"/>
    <property type="match status" value="1"/>
</dbReference>
<dbReference type="GO" id="GO:0051992">
    <property type="term" value="F:UDP-N-acetylmuramoyl-L-alanyl-D-glutamyl-meso-2,6-diaminopimelyl-D-alanyl-D-alanine:undecaprenyl-phosphate transferase activity"/>
    <property type="evidence" value="ECO:0007669"/>
    <property type="project" value="RHEA"/>
</dbReference>
<feature type="binding site" evidence="9">
    <location>
        <position position="239"/>
    </location>
    <ligand>
        <name>Mg(2+)</name>
        <dbReference type="ChEBI" id="CHEBI:18420"/>
    </ligand>
</feature>
<keyword evidence="7 9" id="KW-0479">Metal-binding</keyword>
<accession>A0A2W5Z2W0</accession>
<keyword evidence="7" id="KW-0573">Peptidoglycan synthesis</keyword>
<keyword evidence="7" id="KW-1003">Cell membrane</keyword>
<feature type="transmembrane region" description="Helical" evidence="7">
    <location>
        <begin position="310"/>
        <end position="329"/>
    </location>
</feature>
<dbReference type="AlphaFoldDB" id="A0A2W5Z2W0"/>
<feature type="transmembrane region" description="Helical" evidence="7">
    <location>
        <begin position="186"/>
        <end position="204"/>
    </location>
</feature>
<dbReference type="GO" id="GO:0051301">
    <property type="term" value="P:cell division"/>
    <property type="evidence" value="ECO:0007669"/>
    <property type="project" value="UniProtKB-KW"/>
</dbReference>
<reference evidence="10 11" key="1">
    <citation type="journal article" date="2017" name="Nature">
        <title>Atmospheric trace gases support primary production in Antarctic desert surface soil.</title>
        <authorList>
            <person name="Ji M."/>
            <person name="Greening C."/>
            <person name="Vanwonterghem I."/>
            <person name="Carere C.R."/>
            <person name="Bay S.K."/>
            <person name="Steen J.A."/>
            <person name="Montgomery K."/>
            <person name="Lines T."/>
            <person name="Beardall J."/>
            <person name="van Dorst J."/>
            <person name="Snape I."/>
            <person name="Stott M.B."/>
            <person name="Hugenholtz P."/>
            <person name="Ferrari B.C."/>
        </authorList>
    </citation>
    <scope>NUCLEOTIDE SEQUENCE [LARGE SCALE GENOMIC DNA]</scope>
    <source>
        <strain evidence="10">RRmetagenome_bin12</strain>
    </source>
</reference>
<evidence type="ECO:0000256" key="7">
    <source>
        <dbReference type="HAMAP-Rule" id="MF_00038"/>
    </source>
</evidence>
<feature type="transmembrane region" description="Helical" evidence="7">
    <location>
        <begin position="211"/>
        <end position="231"/>
    </location>
</feature>
<keyword evidence="7" id="KW-0132">Cell division</keyword>
<dbReference type="GO" id="GO:0008963">
    <property type="term" value="F:phospho-N-acetylmuramoyl-pentapeptide-transferase activity"/>
    <property type="evidence" value="ECO:0007669"/>
    <property type="project" value="UniProtKB-UniRule"/>
</dbReference>
<dbReference type="Pfam" id="PF00953">
    <property type="entry name" value="Glycos_transf_4"/>
    <property type="match status" value="1"/>
</dbReference>
<evidence type="ECO:0000313" key="10">
    <source>
        <dbReference type="EMBL" id="PZR78487.1"/>
    </source>
</evidence>
<dbReference type="InterPro" id="IPR000715">
    <property type="entry name" value="Glycosyl_transferase_4"/>
</dbReference>
<proteinExistence type="inferred from homology"/>
<feature type="transmembrane region" description="Helical" evidence="7">
    <location>
        <begin position="158"/>
        <end position="180"/>
    </location>
</feature>
<evidence type="ECO:0000256" key="3">
    <source>
        <dbReference type="ARBA" id="ARBA00022679"/>
    </source>
</evidence>
<dbReference type="EMBL" id="QHBU01000256">
    <property type="protein sequence ID" value="PZR78487.1"/>
    <property type="molecule type" value="Genomic_DNA"/>
</dbReference>
<dbReference type="PANTHER" id="PTHR22926">
    <property type="entry name" value="PHOSPHO-N-ACETYLMURAMOYL-PENTAPEPTIDE-TRANSFERASE"/>
    <property type="match status" value="1"/>
</dbReference>
<evidence type="ECO:0000256" key="5">
    <source>
        <dbReference type="ARBA" id="ARBA00022989"/>
    </source>
</evidence>
<comment type="cofactor">
    <cofactor evidence="7 9">
        <name>Mg(2+)</name>
        <dbReference type="ChEBI" id="CHEBI:18420"/>
    </cofactor>
</comment>
<keyword evidence="6 7" id="KW-0472">Membrane</keyword>
<keyword evidence="7" id="KW-0131">Cell cycle</keyword>
<feature type="transmembrane region" description="Helical" evidence="7">
    <location>
        <begin position="126"/>
        <end position="146"/>
    </location>
</feature>
<feature type="transmembrane region" description="Helical" evidence="7">
    <location>
        <begin position="63"/>
        <end position="84"/>
    </location>
</feature>
<comment type="similarity">
    <text evidence="2 7">Belongs to the glycosyltransferase 4 family. MraY subfamily.</text>
</comment>
<dbReference type="Proteomes" id="UP000248724">
    <property type="component" value="Unassembled WGS sequence"/>
</dbReference>
<sequence length="336" mass="35224">MEAGRTGRHRPVAHHPVKHAALVGLLAFVAGVAGYPWLTTQLARRGAGQRVQSYSPQSHMIKMGTPTMGGLLFCAITLAACLVFDRTRIGFVVVFALCAGALVGVLDDRDNVRGRGVFGLGAYQKIGFQAFVGLLVGIGLDIVGATRQLFPGLGAPDLHGAGIILVSILAVIAVSNAVNLTDGVDGLAAGCSLVVFAGLLAVALHQHALPVVIVSAALVGALAAFLVFNWFPARIFMGDTGSLALGCALVAAAAELHLLWFLPLMGIVFVAETLSVIINVTVIRRFHRRLLRASPLHHHFEELGLRERRLVACFVAAAAAGTLLTVLYARSRGAVA</sequence>
<protein>
    <recommendedName>
        <fullName evidence="7 8">Phospho-N-acetylmuramoyl-pentapeptide-transferase</fullName>
        <ecNumber evidence="7 8">2.7.8.13</ecNumber>
    </recommendedName>
    <alternativeName>
        <fullName evidence="7">UDP-MurNAc-pentapeptide phosphotransferase</fullName>
    </alternativeName>
</protein>
<dbReference type="PANTHER" id="PTHR22926:SF5">
    <property type="entry name" value="PHOSPHO-N-ACETYLMURAMOYL-PENTAPEPTIDE-TRANSFERASE HOMOLOG"/>
    <property type="match status" value="1"/>
</dbReference>
<keyword evidence="3 7" id="KW-0808">Transferase</keyword>
<dbReference type="GO" id="GO:0005886">
    <property type="term" value="C:plasma membrane"/>
    <property type="evidence" value="ECO:0007669"/>
    <property type="project" value="UniProtKB-SubCell"/>
</dbReference>
<dbReference type="InterPro" id="IPR003524">
    <property type="entry name" value="PNAcMuramoyl-5peptid_Trfase"/>
</dbReference>
<dbReference type="GO" id="GO:0008360">
    <property type="term" value="P:regulation of cell shape"/>
    <property type="evidence" value="ECO:0007669"/>
    <property type="project" value="UniProtKB-KW"/>
</dbReference>
<evidence type="ECO:0000256" key="1">
    <source>
        <dbReference type="ARBA" id="ARBA00004141"/>
    </source>
</evidence>
<dbReference type="GO" id="GO:0071555">
    <property type="term" value="P:cell wall organization"/>
    <property type="evidence" value="ECO:0007669"/>
    <property type="project" value="UniProtKB-KW"/>
</dbReference>
<name>A0A2W5Z2W0_9BACT</name>
<comment type="catalytic activity">
    <reaction evidence="7">
        <text>UDP-N-acetyl-alpha-D-muramoyl-L-alanyl-gamma-D-glutamyl-meso-2,6-diaminopimeloyl-D-alanyl-D-alanine + di-trans,octa-cis-undecaprenyl phosphate = di-trans,octa-cis-undecaprenyl diphospho-N-acetyl-alpha-D-muramoyl-L-alanyl-D-glutamyl-meso-2,6-diaminopimeloyl-D-alanyl-D-alanine + UMP</text>
        <dbReference type="Rhea" id="RHEA:28386"/>
        <dbReference type="ChEBI" id="CHEBI:57865"/>
        <dbReference type="ChEBI" id="CHEBI:60392"/>
        <dbReference type="ChEBI" id="CHEBI:61386"/>
        <dbReference type="ChEBI" id="CHEBI:61387"/>
        <dbReference type="EC" id="2.7.8.13"/>
    </reaction>
</comment>
<keyword evidence="7" id="KW-0961">Cell wall biogenesis/degradation</keyword>
<gene>
    <name evidence="7 10" type="primary">mraY</name>
    <name evidence="10" type="ORF">DLM65_12560</name>
</gene>
<comment type="pathway">
    <text evidence="7">Cell wall biogenesis; peptidoglycan biosynthesis.</text>
</comment>
<keyword evidence="4 7" id="KW-0812">Transmembrane</keyword>
<dbReference type="NCBIfam" id="TIGR00445">
    <property type="entry name" value="mraY"/>
    <property type="match status" value="1"/>
</dbReference>
<keyword evidence="7" id="KW-0133">Cell shape</keyword>
<keyword evidence="7 9" id="KW-0460">Magnesium</keyword>
<dbReference type="UniPathway" id="UPA00219"/>
<dbReference type="HAMAP" id="MF_00038">
    <property type="entry name" value="MraY"/>
    <property type="match status" value="1"/>
</dbReference>
<comment type="subcellular location">
    <subcellularLocation>
        <location evidence="7">Cell membrane</location>
        <topology evidence="7">Multi-pass membrane protein</topology>
    </subcellularLocation>
    <subcellularLocation>
        <location evidence="1">Membrane</location>
        <topology evidence="1">Multi-pass membrane protein</topology>
    </subcellularLocation>
</comment>
<comment type="function">
    <text evidence="7">Catalyzes the initial step of the lipid cycle reactions in the biosynthesis of the cell wall peptidoglycan: transfers peptidoglycan precursor phospho-MurNAc-pentapeptide from UDP-MurNAc-pentapeptide onto the lipid carrier undecaprenyl phosphate, yielding undecaprenyl-pyrophosphoryl-MurNAc-pentapeptide, known as lipid I.</text>
</comment>
<comment type="caution">
    <text evidence="10">The sequence shown here is derived from an EMBL/GenBank/DDBJ whole genome shotgun (WGS) entry which is preliminary data.</text>
</comment>
<evidence type="ECO:0000256" key="6">
    <source>
        <dbReference type="ARBA" id="ARBA00023136"/>
    </source>
</evidence>
<dbReference type="PROSITE" id="PS01348">
    <property type="entry name" value="MRAY_2"/>
    <property type="match status" value="1"/>
</dbReference>
<evidence type="ECO:0000256" key="4">
    <source>
        <dbReference type="ARBA" id="ARBA00022692"/>
    </source>
</evidence>